<dbReference type="RefSeq" id="WP_047195646.1">
    <property type="nucleotide sequence ID" value="NZ_CP011371.1"/>
</dbReference>
<gene>
    <name evidence="1" type="ORF">AAW51_3538</name>
</gene>
<evidence type="ECO:0000313" key="2">
    <source>
        <dbReference type="Proteomes" id="UP000035352"/>
    </source>
</evidence>
<dbReference type="KEGG" id="pbh:AAW51_3538"/>
<sequence>MLSTSPVPKDAAALRPDTLAMRALRRPLAALLLSVGGLMLRLSERLHPVRAHAANAAVVEEPHPLPRVEFHADGADGALYVDGKYVGRLPGVKRL</sequence>
<proteinExistence type="predicted"/>
<keyword evidence="2" id="KW-1185">Reference proteome</keyword>
<dbReference type="AlphaFoldDB" id="A0A0G3BL90"/>
<dbReference type="EMBL" id="CP011371">
    <property type="protein sequence ID" value="AKJ30229.1"/>
    <property type="molecule type" value="Genomic_DNA"/>
</dbReference>
<evidence type="ECO:0000313" key="1">
    <source>
        <dbReference type="EMBL" id="AKJ30229.1"/>
    </source>
</evidence>
<protein>
    <submittedName>
        <fullName evidence="1">Uncharacterized protein</fullName>
    </submittedName>
</protein>
<accession>A0A0G3BL90</accession>
<organism evidence="1 2">
    <name type="scientific">Caldimonas brevitalea</name>
    <dbReference type="NCBI Taxonomy" id="413882"/>
    <lineage>
        <taxon>Bacteria</taxon>
        <taxon>Pseudomonadati</taxon>
        <taxon>Pseudomonadota</taxon>
        <taxon>Betaproteobacteria</taxon>
        <taxon>Burkholderiales</taxon>
        <taxon>Sphaerotilaceae</taxon>
        <taxon>Caldimonas</taxon>
    </lineage>
</organism>
<dbReference type="Proteomes" id="UP000035352">
    <property type="component" value="Chromosome"/>
</dbReference>
<name>A0A0G3BL90_9BURK</name>
<reference evidence="1 2" key="1">
    <citation type="submission" date="2015-05" db="EMBL/GenBank/DDBJ databases">
        <authorList>
            <person name="Tang B."/>
            <person name="Yu Y."/>
        </authorList>
    </citation>
    <scope>NUCLEOTIDE SEQUENCE [LARGE SCALE GENOMIC DNA]</scope>
    <source>
        <strain evidence="1 2">DSM 7029</strain>
    </source>
</reference>